<accession>A0ABR7WHW7</accession>
<dbReference type="EMBL" id="JACWMS010000003">
    <property type="protein sequence ID" value="MBD1321344.1"/>
    <property type="molecule type" value="Genomic_DNA"/>
</dbReference>
<evidence type="ECO:0000313" key="2">
    <source>
        <dbReference type="Proteomes" id="UP000602395"/>
    </source>
</evidence>
<dbReference type="PANTHER" id="PTHR40202">
    <property type="match status" value="1"/>
</dbReference>
<evidence type="ECO:0000313" key="1">
    <source>
        <dbReference type="EMBL" id="MBD1321344.1"/>
    </source>
</evidence>
<sequence>MSSSSEIAAEVTAVLRSLRGIWDEPAVDELDHAMQAGWHAQADGAPDGLVLAAVLHDVGRSPLVPGSEPHDRIAREWLTPRFGARVGWLAGAHVAAKRFLAATESGYAAGLSETSVDSLAHQGGAGGVDGSWTAHPWWPDAIRLRRYDDAAKVVGAPGMDIAEAAILAARIAGRSEIEPRPGGMSW</sequence>
<name>A0ABR7WHW7_9ACTN</name>
<dbReference type="Gene3D" id="1.10.3210.10">
    <property type="entry name" value="Hypothetical protein af1432"/>
    <property type="match status" value="1"/>
</dbReference>
<dbReference type="PANTHER" id="PTHR40202:SF1">
    <property type="entry name" value="HD DOMAIN-CONTAINING PROTEIN"/>
    <property type="match status" value="1"/>
</dbReference>
<organism evidence="1 2">
    <name type="scientific">Gordonia hankookensis</name>
    <dbReference type="NCBI Taxonomy" id="589403"/>
    <lineage>
        <taxon>Bacteria</taxon>
        <taxon>Bacillati</taxon>
        <taxon>Actinomycetota</taxon>
        <taxon>Actinomycetes</taxon>
        <taxon>Mycobacteriales</taxon>
        <taxon>Gordoniaceae</taxon>
        <taxon>Gordonia</taxon>
    </lineage>
</organism>
<reference evidence="1 2" key="1">
    <citation type="submission" date="2020-09" db="EMBL/GenBank/DDBJ databases">
        <title>Novel species in genus Gordonia.</title>
        <authorList>
            <person name="Zhang G."/>
        </authorList>
    </citation>
    <scope>NUCLEOTIDE SEQUENCE [LARGE SCALE GENOMIC DNA]</scope>
    <source>
        <strain evidence="1 2">ON-33</strain>
    </source>
</reference>
<protein>
    <submittedName>
        <fullName evidence="1">HD family phosphohydrolase</fullName>
    </submittedName>
</protein>
<proteinExistence type="predicted"/>
<gene>
    <name evidence="1" type="ORF">IDF66_17295</name>
</gene>
<comment type="caution">
    <text evidence="1">The sequence shown here is derived from an EMBL/GenBank/DDBJ whole genome shotgun (WGS) entry which is preliminary data.</text>
</comment>
<keyword evidence="2" id="KW-1185">Reference proteome</keyword>
<dbReference type="Proteomes" id="UP000602395">
    <property type="component" value="Unassembled WGS sequence"/>
</dbReference>
<dbReference type="RefSeq" id="WP_190267886.1">
    <property type="nucleotide sequence ID" value="NZ_BAABAD010000005.1"/>
</dbReference>
<dbReference type="InterPro" id="IPR052567">
    <property type="entry name" value="OP_Dioxygenase"/>
</dbReference>